<feature type="domain" description="Bulb-type lectin" evidence="19">
    <location>
        <begin position="25"/>
        <end position="152"/>
    </location>
</feature>
<evidence type="ECO:0000256" key="10">
    <source>
        <dbReference type="ARBA" id="ARBA00047899"/>
    </source>
</evidence>
<accession>A0ABR2MWG2</accession>
<dbReference type="InterPro" id="IPR008271">
    <property type="entry name" value="Ser/Thr_kinase_AS"/>
</dbReference>
<feature type="chain" id="PRO_5045207661" description="Receptor-like serine/threonine-protein kinase" evidence="16">
    <location>
        <begin position="22"/>
        <end position="721"/>
    </location>
</feature>
<gene>
    <name evidence="21" type="ORF">KSP40_PGU008302</name>
</gene>
<comment type="caution">
    <text evidence="21">The sequence shown here is derived from an EMBL/GenBank/DDBJ whole genome shotgun (WGS) entry which is preliminary data.</text>
</comment>
<dbReference type="InterPro" id="IPR001480">
    <property type="entry name" value="Bulb-type_lectin_dom"/>
</dbReference>
<dbReference type="Pfam" id="PF00954">
    <property type="entry name" value="S_locus_glycop"/>
    <property type="match status" value="1"/>
</dbReference>
<dbReference type="SMART" id="SM00473">
    <property type="entry name" value="PAN_AP"/>
    <property type="match status" value="1"/>
</dbReference>
<dbReference type="InterPro" id="IPR011009">
    <property type="entry name" value="Kinase-like_dom_sf"/>
</dbReference>
<comment type="catalytic activity">
    <reaction evidence="11 12">
        <text>L-seryl-[protein] + ATP = O-phospho-L-seryl-[protein] + ADP + H(+)</text>
        <dbReference type="Rhea" id="RHEA:17989"/>
        <dbReference type="Rhea" id="RHEA-COMP:9863"/>
        <dbReference type="Rhea" id="RHEA-COMP:11604"/>
        <dbReference type="ChEBI" id="CHEBI:15378"/>
        <dbReference type="ChEBI" id="CHEBI:29999"/>
        <dbReference type="ChEBI" id="CHEBI:30616"/>
        <dbReference type="ChEBI" id="CHEBI:83421"/>
        <dbReference type="ChEBI" id="CHEBI:456216"/>
        <dbReference type="EC" id="2.7.11.1"/>
    </reaction>
</comment>
<feature type="transmembrane region" description="Helical" evidence="15">
    <location>
        <begin position="454"/>
        <end position="480"/>
    </location>
</feature>
<evidence type="ECO:0000256" key="2">
    <source>
        <dbReference type="ARBA" id="ARBA00022536"/>
    </source>
</evidence>
<dbReference type="InterPro" id="IPR024171">
    <property type="entry name" value="SRK-like_kinase"/>
</dbReference>
<evidence type="ECO:0000256" key="5">
    <source>
        <dbReference type="ARBA" id="ARBA00022741"/>
    </source>
</evidence>
<dbReference type="SUPFAM" id="SSF51110">
    <property type="entry name" value="alpha-D-mannose-specific plant lectins"/>
    <property type="match status" value="1"/>
</dbReference>
<keyword evidence="15" id="KW-1133">Transmembrane helix</keyword>
<keyword evidence="4 16" id="KW-0732">Signal</keyword>
<dbReference type="PROSITE" id="PS50948">
    <property type="entry name" value="PAN"/>
    <property type="match status" value="1"/>
</dbReference>
<evidence type="ECO:0000256" key="12">
    <source>
        <dbReference type="PIRNR" id="PIRNR000641"/>
    </source>
</evidence>
<keyword evidence="1 12" id="KW-0723">Serine/threonine-protein kinase</keyword>
<evidence type="ECO:0000313" key="21">
    <source>
        <dbReference type="EMBL" id="KAK8967805.1"/>
    </source>
</evidence>
<evidence type="ECO:0000259" key="18">
    <source>
        <dbReference type="PROSITE" id="PS50026"/>
    </source>
</evidence>
<evidence type="ECO:0000256" key="15">
    <source>
        <dbReference type="SAM" id="Phobius"/>
    </source>
</evidence>
<keyword evidence="22" id="KW-1185">Reference proteome</keyword>
<evidence type="ECO:0000256" key="16">
    <source>
        <dbReference type="SAM" id="SignalP"/>
    </source>
</evidence>
<evidence type="ECO:0000256" key="7">
    <source>
        <dbReference type="ARBA" id="ARBA00022840"/>
    </source>
</evidence>
<feature type="domain" description="Protein kinase" evidence="17">
    <location>
        <begin position="346"/>
        <end position="680"/>
    </location>
</feature>
<keyword evidence="6 12" id="KW-0418">Kinase</keyword>
<dbReference type="InterPro" id="IPR000742">
    <property type="entry name" value="EGF"/>
</dbReference>
<dbReference type="PIRSF" id="PIRSF000641">
    <property type="entry name" value="SRK"/>
    <property type="match status" value="1"/>
</dbReference>
<dbReference type="Pfam" id="PF08276">
    <property type="entry name" value="PAN_2"/>
    <property type="match status" value="1"/>
</dbReference>
<evidence type="ECO:0000259" key="19">
    <source>
        <dbReference type="PROSITE" id="PS50927"/>
    </source>
</evidence>
<dbReference type="InterPro" id="IPR000719">
    <property type="entry name" value="Prot_kinase_dom"/>
</dbReference>
<evidence type="ECO:0000256" key="14">
    <source>
        <dbReference type="SAM" id="MobiDB-lite"/>
    </source>
</evidence>
<dbReference type="SMART" id="SM00220">
    <property type="entry name" value="S_TKc"/>
    <property type="match status" value="1"/>
</dbReference>
<sequence>MRNDELIVLFILLSATASVAAATPGDRLKISRPLYDGETLVSAGGTFELGFCSPDSNSSKRYVGIWYHKARDVVWVANGRKPVAGFLGSLALTPNGTLIIIDRKNSTDVIIWNSSGPSNSTATDTIPIAQLLETGNLVVKSDPDAADDETVVYIWQSFDYPSNTILPGMHLGWDLRTGLNRNITSWATLTDPSPGIYSLAISLAGVPQLMETKGQSLYWRGGPWVGNLFAGTQQASAYQVLISTSFVNTKEEVAYLFEVDHGLARMTIYPDGTAQRLLWQDPPGKWSFFWKTPNDQCDAFSPCGPFGICNADETPFCSCLPGFRPKNPGRWALTDVSDGCVRNTTLDCFRNGANGTDGFVVMNGVKLPDTSAALGDAALALDECMVKCLMNCSCTAYSLTNVTAGGSGCIMWADELIDMRLLSQGGRDLYVRVAAADLVKITESSQSDHKGKSVVAVVVPILGSILLGFILISCLIIHYYKRKKKKRKKKNRYEEKTMMLNWDMRYRIIVGIARGLLYLHQDSAVRIIHRDLKASNILLDQEMVPKISDFGLARIFAGDEAKSKTKMIVGTYGYMSPEYIMDGCFSAKSDVYSFGVLVLEVLSNQRNSSSESNNHLVEHAWRLWEEGRTLELVYGSTSDSFSISEALRCIKVAFLCVQQLPDERPYMSSVILMLTSDKELPEPKSPGFVPWRRHLEVLHSSSERAEGDSVNKMTLTMPHGR</sequence>
<keyword evidence="7 12" id="KW-0067">ATP-binding</keyword>
<keyword evidence="9" id="KW-0325">Glycoprotein</keyword>
<organism evidence="21 22">
    <name type="scientific">Platanthera guangdongensis</name>
    <dbReference type="NCBI Taxonomy" id="2320717"/>
    <lineage>
        <taxon>Eukaryota</taxon>
        <taxon>Viridiplantae</taxon>
        <taxon>Streptophyta</taxon>
        <taxon>Embryophyta</taxon>
        <taxon>Tracheophyta</taxon>
        <taxon>Spermatophyta</taxon>
        <taxon>Magnoliopsida</taxon>
        <taxon>Liliopsida</taxon>
        <taxon>Asparagales</taxon>
        <taxon>Orchidaceae</taxon>
        <taxon>Orchidoideae</taxon>
        <taxon>Orchideae</taxon>
        <taxon>Orchidinae</taxon>
        <taxon>Platanthera</taxon>
    </lineage>
</organism>
<dbReference type="CDD" id="cd00054">
    <property type="entry name" value="EGF_CA"/>
    <property type="match status" value="1"/>
</dbReference>
<evidence type="ECO:0000313" key="22">
    <source>
        <dbReference type="Proteomes" id="UP001412067"/>
    </source>
</evidence>
<dbReference type="PANTHER" id="PTHR32444:SF183">
    <property type="entry name" value="APPLE DOMAIN-CONTAINING PROTEIN"/>
    <property type="match status" value="1"/>
</dbReference>
<evidence type="ECO:0000256" key="11">
    <source>
        <dbReference type="ARBA" id="ARBA00048679"/>
    </source>
</evidence>
<dbReference type="InterPro" id="IPR036426">
    <property type="entry name" value="Bulb-type_lectin_dom_sf"/>
</dbReference>
<evidence type="ECO:0000256" key="8">
    <source>
        <dbReference type="ARBA" id="ARBA00023157"/>
    </source>
</evidence>
<dbReference type="CDD" id="cd01098">
    <property type="entry name" value="PAN_AP_plant"/>
    <property type="match status" value="1"/>
</dbReference>
<protein>
    <recommendedName>
        <fullName evidence="12">Receptor-like serine/threonine-protein kinase</fullName>
        <ecNumber evidence="12">2.7.11.1</ecNumber>
    </recommendedName>
</protein>
<evidence type="ECO:0000256" key="6">
    <source>
        <dbReference type="ARBA" id="ARBA00022777"/>
    </source>
</evidence>
<dbReference type="PANTHER" id="PTHR32444">
    <property type="entry name" value="BULB-TYPE LECTIN DOMAIN-CONTAINING PROTEIN"/>
    <property type="match status" value="1"/>
</dbReference>
<dbReference type="EMBL" id="JBBWWR010000004">
    <property type="protein sequence ID" value="KAK8967805.1"/>
    <property type="molecule type" value="Genomic_DNA"/>
</dbReference>
<feature type="signal peptide" evidence="16">
    <location>
        <begin position="1"/>
        <end position="21"/>
    </location>
</feature>
<dbReference type="EC" id="2.7.11.1" evidence="12"/>
<dbReference type="PROSITE" id="PS00108">
    <property type="entry name" value="PROTEIN_KINASE_ST"/>
    <property type="match status" value="1"/>
</dbReference>
<feature type="region of interest" description="Disordered" evidence="14">
    <location>
        <begin position="702"/>
        <end position="721"/>
    </location>
</feature>
<dbReference type="PROSITE" id="PS50011">
    <property type="entry name" value="PROTEIN_KINASE_DOM"/>
    <property type="match status" value="1"/>
</dbReference>
<evidence type="ECO:0000256" key="3">
    <source>
        <dbReference type="ARBA" id="ARBA00022679"/>
    </source>
</evidence>
<dbReference type="PROSITE" id="PS50927">
    <property type="entry name" value="BULB_LECTIN"/>
    <property type="match status" value="1"/>
</dbReference>
<keyword evidence="5 12" id="KW-0547">Nucleotide-binding</keyword>
<dbReference type="CDD" id="cd00028">
    <property type="entry name" value="B_lectin"/>
    <property type="match status" value="1"/>
</dbReference>
<dbReference type="Gene3D" id="2.90.10.10">
    <property type="entry name" value="Bulb-type lectin domain"/>
    <property type="match status" value="1"/>
</dbReference>
<dbReference type="InterPro" id="IPR003609">
    <property type="entry name" value="Pan_app"/>
</dbReference>
<evidence type="ECO:0000256" key="9">
    <source>
        <dbReference type="ARBA" id="ARBA00023180"/>
    </source>
</evidence>
<keyword evidence="2 13" id="KW-0245">EGF-like domain</keyword>
<keyword evidence="8" id="KW-1015">Disulfide bond</keyword>
<dbReference type="PROSITE" id="PS50026">
    <property type="entry name" value="EGF_3"/>
    <property type="match status" value="1"/>
</dbReference>
<dbReference type="InterPro" id="IPR000858">
    <property type="entry name" value="S_locus_glycoprot_dom"/>
</dbReference>
<dbReference type="Proteomes" id="UP001412067">
    <property type="component" value="Unassembled WGS sequence"/>
</dbReference>
<evidence type="ECO:0000259" key="17">
    <source>
        <dbReference type="PROSITE" id="PS50011"/>
    </source>
</evidence>
<keyword evidence="15" id="KW-0472">Membrane</keyword>
<feature type="domain" description="Apple" evidence="20">
    <location>
        <begin position="348"/>
        <end position="434"/>
    </location>
</feature>
<comment type="similarity">
    <text evidence="12">Belongs to the protein kinase superfamily. Ser/Thr protein kinase family.</text>
</comment>
<feature type="domain" description="EGF-like" evidence="18">
    <location>
        <begin position="293"/>
        <end position="329"/>
    </location>
</feature>
<dbReference type="Pfam" id="PF01453">
    <property type="entry name" value="B_lectin"/>
    <property type="match status" value="1"/>
</dbReference>
<proteinExistence type="inferred from homology"/>
<evidence type="ECO:0000259" key="20">
    <source>
        <dbReference type="PROSITE" id="PS50948"/>
    </source>
</evidence>
<dbReference type="SUPFAM" id="SSF56112">
    <property type="entry name" value="Protein kinase-like (PK-like)"/>
    <property type="match status" value="1"/>
</dbReference>
<comment type="caution">
    <text evidence="13">Lacks conserved residue(s) required for the propagation of feature annotation.</text>
</comment>
<keyword evidence="3 12" id="KW-0808">Transferase</keyword>
<evidence type="ECO:0000256" key="13">
    <source>
        <dbReference type="PROSITE-ProRule" id="PRU00076"/>
    </source>
</evidence>
<dbReference type="Gene3D" id="1.10.510.10">
    <property type="entry name" value="Transferase(Phosphotransferase) domain 1"/>
    <property type="match status" value="1"/>
</dbReference>
<comment type="catalytic activity">
    <reaction evidence="10 12">
        <text>L-threonyl-[protein] + ATP = O-phospho-L-threonyl-[protein] + ADP + H(+)</text>
        <dbReference type="Rhea" id="RHEA:46608"/>
        <dbReference type="Rhea" id="RHEA-COMP:11060"/>
        <dbReference type="Rhea" id="RHEA-COMP:11605"/>
        <dbReference type="ChEBI" id="CHEBI:15378"/>
        <dbReference type="ChEBI" id="CHEBI:30013"/>
        <dbReference type="ChEBI" id="CHEBI:30616"/>
        <dbReference type="ChEBI" id="CHEBI:61977"/>
        <dbReference type="ChEBI" id="CHEBI:456216"/>
        <dbReference type="EC" id="2.7.11.1"/>
    </reaction>
</comment>
<reference evidence="21 22" key="1">
    <citation type="journal article" date="2022" name="Nat. Plants">
        <title>Genomes of leafy and leafless Platanthera orchids illuminate the evolution of mycoheterotrophy.</title>
        <authorList>
            <person name="Li M.H."/>
            <person name="Liu K.W."/>
            <person name="Li Z."/>
            <person name="Lu H.C."/>
            <person name="Ye Q.L."/>
            <person name="Zhang D."/>
            <person name="Wang J.Y."/>
            <person name="Li Y.F."/>
            <person name="Zhong Z.M."/>
            <person name="Liu X."/>
            <person name="Yu X."/>
            <person name="Liu D.K."/>
            <person name="Tu X.D."/>
            <person name="Liu B."/>
            <person name="Hao Y."/>
            <person name="Liao X.Y."/>
            <person name="Jiang Y.T."/>
            <person name="Sun W.H."/>
            <person name="Chen J."/>
            <person name="Chen Y.Q."/>
            <person name="Ai Y."/>
            <person name="Zhai J.W."/>
            <person name="Wu S.S."/>
            <person name="Zhou Z."/>
            <person name="Hsiao Y.Y."/>
            <person name="Wu W.L."/>
            <person name="Chen Y.Y."/>
            <person name="Lin Y.F."/>
            <person name="Hsu J.L."/>
            <person name="Li C.Y."/>
            <person name="Wang Z.W."/>
            <person name="Zhao X."/>
            <person name="Zhong W.Y."/>
            <person name="Ma X.K."/>
            <person name="Ma L."/>
            <person name="Huang J."/>
            <person name="Chen G.Z."/>
            <person name="Huang M.Z."/>
            <person name="Huang L."/>
            <person name="Peng D.H."/>
            <person name="Luo Y.B."/>
            <person name="Zou S.Q."/>
            <person name="Chen S.P."/>
            <person name="Lan S."/>
            <person name="Tsai W.C."/>
            <person name="Van de Peer Y."/>
            <person name="Liu Z.J."/>
        </authorList>
    </citation>
    <scope>NUCLEOTIDE SEQUENCE [LARGE SCALE GENOMIC DNA]</scope>
    <source>
        <strain evidence="21">Lor288</strain>
    </source>
</reference>
<keyword evidence="15" id="KW-0812">Transmembrane</keyword>
<name>A0ABR2MWG2_9ASPA</name>
<dbReference type="SMART" id="SM00108">
    <property type="entry name" value="B_lectin"/>
    <property type="match status" value="1"/>
</dbReference>
<dbReference type="Pfam" id="PF00069">
    <property type="entry name" value="Pkinase"/>
    <property type="match status" value="1"/>
</dbReference>
<evidence type="ECO:0000256" key="4">
    <source>
        <dbReference type="ARBA" id="ARBA00022729"/>
    </source>
</evidence>
<evidence type="ECO:0000256" key="1">
    <source>
        <dbReference type="ARBA" id="ARBA00022527"/>
    </source>
</evidence>